<dbReference type="SUPFAM" id="SSF110395">
    <property type="entry name" value="CutC-like"/>
    <property type="match status" value="1"/>
</dbReference>
<keyword evidence="4" id="KW-1185">Reference proteome</keyword>
<gene>
    <name evidence="2" type="primary">cutC</name>
    <name evidence="3" type="ORF">IQ13_0160</name>
</gene>
<dbReference type="PANTHER" id="PTHR12598">
    <property type="entry name" value="COPPER HOMEOSTASIS PROTEIN CUTC"/>
    <property type="match status" value="1"/>
</dbReference>
<evidence type="ECO:0000256" key="2">
    <source>
        <dbReference type="HAMAP-Rule" id="MF_00795"/>
    </source>
</evidence>
<evidence type="ECO:0000313" key="4">
    <source>
        <dbReference type="Proteomes" id="UP000316167"/>
    </source>
</evidence>
<comment type="similarity">
    <text evidence="1 2">Belongs to the CutC family.</text>
</comment>
<keyword evidence="2" id="KW-0963">Cytoplasm</keyword>
<comment type="subcellular location">
    <subcellularLocation>
        <location evidence="2">Cytoplasm</location>
    </subcellularLocation>
</comment>
<dbReference type="InterPro" id="IPR005627">
    <property type="entry name" value="CutC-like"/>
</dbReference>
<dbReference type="RefSeq" id="WP_144883543.1">
    <property type="nucleotide sequence ID" value="NZ_VLLE01000002.1"/>
</dbReference>
<dbReference type="AlphaFoldDB" id="A0A562SW32"/>
<reference evidence="3 4" key="1">
    <citation type="journal article" date="2015" name="Stand. Genomic Sci.">
        <title>Genomic Encyclopedia of Bacterial and Archaeal Type Strains, Phase III: the genomes of soil and plant-associated and newly described type strains.</title>
        <authorList>
            <person name="Whitman W.B."/>
            <person name="Woyke T."/>
            <person name="Klenk H.P."/>
            <person name="Zhou Y."/>
            <person name="Lilburn T.G."/>
            <person name="Beck B.J."/>
            <person name="De Vos P."/>
            <person name="Vandamme P."/>
            <person name="Eisen J.A."/>
            <person name="Garrity G."/>
            <person name="Hugenholtz P."/>
            <person name="Kyrpides N.C."/>
        </authorList>
    </citation>
    <scope>NUCLEOTIDE SEQUENCE [LARGE SCALE GENOMIC DNA]</scope>
    <source>
        <strain evidence="3 4">CGMCC 1.7271</strain>
    </source>
</reference>
<dbReference type="EMBL" id="VLLE01000002">
    <property type="protein sequence ID" value="TWI85006.1"/>
    <property type="molecule type" value="Genomic_DNA"/>
</dbReference>
<dbReference type="Pfam" id="PF03932">
    <property type="entry name" value="CutC"/>
    <property type="match status" value="1"/>
</dbReference>
<evidence type="ECO:0000313" key="3">
    <source>
        <dbReference type="EMBL" id="TWI85006.1"/>
    </source>
</evidence>
<comment type="caution">
    <text evidence="2">Once thought to be involved in copper homeostasis, experiments in E.coli have shown this is not the case.</text>
</comment>
<dbReference type="Gene3D" id="3.20.20.380">
    <property type="entry name" value="Copper homeostasis (CutC) domain"/>
    <property type="match status" value="1"/>
</dbReference>
<name>A0A562SW32_9BACT</name>
<dbReference type="GO" id="GO:0005507">
    <property type="term" value="F:copper ion binding"/>
    <property type="evidence" value="ECO:0007669"/>
    <property type="project" value="TreeGrafter"/>
</dbReference>
<dbReference type="HAMAP" id="MF_00795">
    <property type="entry name" value="CutC"/>
    <property type="match status" value="1"/>
</dbReference>
<comment type="caution">
    <text evidence="3">The sequence shown here is derived from an EMBL/GenBank/DDBJ whole genome shotgun (WGS) entry which is preliminary data.</text>
</comment>
<dbReference type="OrthoDB" id="9815677at2"/>
<organism evidence="3 4">
    <name type="scientific">Lacibacter cauensis</name>
    <dbReference type="NCBI Taxonomy" id="510947"/>
    <lineage>
        <taxon>Bacteria</taxon>
        <taxon>Pseudomonadati</taxon>
        <taxon>Bacteroidota</taxon>
        <taxon>Chitinophagia</taxon>
        <taxon>Chitinophagales</taxon>
        <taxon>Chitinophagaceae</taxon>
        <taxon>Lacibacter</taxon>
    </lineage>
</organism>
<evidence type="ECO:0000256" key="1">
    <source>
        <dbReference type="ARBA" id="ARBA00007768"/>
    </source>
</evidence>
<accession>A0A562SW32</accession>
<dbReference type="Proteomes" id="UP000316167">
    <property type="component" value="Unassembled WGS sequence"/>
</dbReference>
<protein>
    <recommendedName>
        <fullName evidence="2">PF03932 family protein CutC</fullName>
    </recommendedName>
</protein>
<sequence>MKRQLEVCAFTIQSCMIAEQAGAVRVELCDNPIEGGTTPSYGTIKRVREAVSIDVYPIIRPRSMNYFYDADEWNIVLDDIAVCKELGCNGVSVGAQLQNGTIDAARMQRVVELAYPMKVTCNRAFDAVPDPFAALETLIACGCERILTSGLASSAPEGIPLLKQLVAAANNRISIMPGAGVRSSNVLQLANETGAYEFHASARKAVNNPMTFENPNVTDAGNMYVADADELKKIVSLLQQA</sequence>
<dbReference type="GO" id="GO:0005737">
    <property type="term" value="C:cytoplasm"/>
    <property type="evidence" value="ECO:0007669"/>
    <property type="project" value="UniProtKB-SubCell"/>
</dbReference>
<dbReference type="PANTHER" id="PTHR12598:SF0">
    <property type="entry name" value="COPPER HOMEOSTASIS PROTEIN CUTC HOMOLOG"/>
    <property type="match status" value="1"/>
</dbReference>
<dbReference type="InterPro" id="IPR036822">
    <property type="entry name" value="CutC-like_dom_sf"/>
</dbReference>
<proteinExistence type="inferred from homology"/>